<reference evidence="9" key="1">
    <citation type="journal article" date="2023" name="IMA Fungus">
        <title>Comparative genomic study of the Penicillium genus elucidates a diverse pangenome and 15 lateral gene transfer events.</title>
        <authorList>
            <person name="Petersen C."/>
            <person name="Sorensen T."/>
            <person name="Nielsen M.R."/>
            <person name="Sondergaard T.E."/>
            <person name="Sorensen J.L."/>
            <person name="Fitzpatrick D.A."/>
            <person name="Frisvad J.C."/>
            <person name="Nielsen K.L."/>
        </authorList>
    </citation>
    <scope>NUCLEOTIDE SEQUENCE</scope>
    <source>
        <strain evidence="9">IBT 17514</strain>
    </source>
</reference>
<dbReference type="GO" id="GO:0030599">
    <property type="term" value="F:pectinesterase activity"/>
    <property type="evidence" value="ECO:0007669"/>
    <property type="project" value="UniProtKB-EC"/>
</dbReference>
<feature type="compositionally biased region" description="Low complexity" evidence="6">
    <location>
        <begin position="1550"/>
        <end position="1635"/>
    </location>
</feature>
<dbReference type="Gene3D" id="2.160.20.10">
    <property type="entry name" value="Single-stranded right-handed beta-helix, Pectin lyase-like"/>
    <property type="match status" value="4"/>
</dbReference>
<gene>
    <name evidence="9" type="ORF">N7493_001056</name>
</gene>
<feature type="compositionally biased region" description="Low complexity" evidence="6">
    <location>
        <begin position="1104"/>
        <end position="1119"/>
    </location>
</feature>
<comment type="caution">
    <text evidence="9">The sequence shown here is derived from an EMBL/GenBank/DDBJ whole genome shotgun (WGS) entry which is preliminary data.</text>
</comment>
<dbReference type="InterPro" id="IPR012334">
    <property type="entry name" value="Pectin_lyas_fold"/>
</dbReference>
<keyword evidence="7" id="KW-0732">Signal</keyword>
<proteinExistence type="inferred from homology"/>
<accession>A0AAD6HXG9</accession>
<keyword evidence="4" id="KW-0378">Hydrolase</keyword>
<dbReference type="Pfam" id="PF01095">
    <property type="entry name" value="Pectinesterase"/>
    <property type="match status" value="4"/>
</dbReference>
<evidence type="ECO:0000313" key="9">
    <source>
        <dbReference type="EMBL" id="KAJ5741184.1"/>
    </source>
</evidence>
<feature type="compositionally biased region" description="Low complexity" evidence="6">
    <location>
        <begin position="1127"/>
        <end position="1182"/>
    </location>
</feature>
<evidence type="ECO:0000259" key="8">
    <source>
        <dbReference type="Pfam" id="PF01095"/>
    </source>
</evidence>
<feature type="compositionally biased region" description="Acidic residues" evidence="6">
    <location>
        <begin position="349"/>
        <end position="358"/>
    </location>
</feature>
<comment type="pathway">
    <text evidence="1">Glycan metabolism; pectin degradation; 2-dehydro-3-deoxy-D-gluconate from pectin: step 1/5.</text>
</comment>
<feature type="domain" description="Pectinesterase catalytic" evidence="8">
    <location>
        <begin position="778"/>
        <end position="1054"/>
    </location>
</feature>
<evidence type="ECO:0000256" key="5">
    <source>
        <dbReference type="ARBA" id="ARBA00023085"/>
    </source>
</evidence>
<feature type="region of interest" description="Disordered" evidence="6">
    <location>
        <begin position="330"/>
        <end position="403"/>
    </location>
</feature>
<evidence type="ECO:0000256" key="3">
    <source>
        <dbReference type="ARBA" id="ARBA00013229"/>
    </source>
</evidence>
<feature type="compositionally biased region" description="Low complexity" evidence="6">
    <location>
        <begin position="361"/>
        <end position="388"/>
    </location>
</feature>
<keyword evidence="5" id="KW-0063">Aspartyl esterase</keyword>
<feature type="compositionally biased region" description="Polar residues" evidence="6">
    <location>
        <begin position="1183"/>
        <end position="1199"/>
    </location>
</feature>
<evidence type="ECO:0000256" key="4">
    <source>
        <dbReference type="ARBA" id="ARBA00022801"/>
    </source>
</evidence>
<reference evidence="9" key="2">
    <citation type="submission" date="2023-01" db="EMBL/GenBank/DDBJ databases">
        <authorList>
            <person name="Petersen C."/>
        </authorList>
    </citation>
    <scope>NUCLEOTIDE SEQUENCE</scope>
    <source>
        <strain evidence="9">IBT 17514</strain>
    </source>
</reference>
<dbReference type="InterPro" id="IPR011050">
    <property type="entry name" value="Pectin_lyase_fold/virulence"/>
</dbReference>
<dbReference type="GO" id="GO:0042545">
    <property type="term" value="P:cell wall modification"/>
    <property type="evidence" value="ECO:0007669"/>
    <property type="project" value="InterPro"/>
</dbReference>
<evidence type="ECO:0000256" key="2">
    <source>
        <dbReference type="ARBA" id="ARBA00008891"/>
    </source>
</evidence>
<feature type="region of interest" description="Disordered" evidence="6">
    <location>
        <begin position="705"/>
        <end position="777"/>
    </location>
</feature>
<organism evidence="9 10">
    <name type="scientific">Penicillium malachiteum</name>
    <dbReference type="NCBI Taxonomy" id="1324776"/>
    <lineage>
        <taxon>Eukaryota</taxon>
        <taxon>Fungi</taxon>
        <taxon>Dikarya</taxon>
        <taxon>Ascomycota</taxon>
        <taxon>Pezizomycotina</taxon>
        <taxon>Eurotiomycetes</taxon>
        <taxon>Eurotiomycetidae</taxon>
        <taxon>Eurotiales</taxon>
        <taxon>Aspergillaceae</taxon>
        <taxon>Penicillium</taxon>
    </lineage>
</organism>
<dbReference type="PANTHER" id="PTHR31321">
    <property type="entry name" value="ACYL-COA THIOESTER HYDROLASE YBHC-RELATED"/>
    <property type="match status" value="1"/>
</dbReference>
<comment type="similarity">
    <text evidence="2">Belongs to the pectinesterase family.</text>
</comment>
<dbReference type="SUPFAM" id="SSF51126">
    <property type="entry name" value="Pectin lyase-like"/>
    <property type="match status" value="4"/>
</dbReference>
<keyword evidence="9" id="KW-0456">Lyase</keyword>
<name>A0AAD6HXG9_9EURO</name>
<feature type="compositionally biased region" description="Low complexity" evidence="6">
    <location>
        <begin position="711"/>
        <end position="765"/>
    </location>
</feature>
<evidence type="ECO:0000256" key="7">
    <source>
        <dbReference type="SAM" id="SignalP"/>
    </source>
</evidence>
<dbReference type="GO" id="GO:0016829">
    <property type="term" value="F:lyase activity"/>
    <property type="evidence" value="ECO:0007669"/>
    <property type="project" value="UniProtKB-KW"/>
</dbReference>
<keyword evidence="10" id="KW-1185">Reference proteome</keyword>
<evidence type="ECO:0000313" key="10">
    <source>
        <dbReference type="Proteomes" id="UP001215712"/>
    </source>
</evidence>
<evidence type="ECO:0000256" key="6">
    <source>
        <dbReference type="SAM" id="MobiDB-lite"/>
    </source>
</evidence>
<dbReference type="InterPro" id="IPR000070">
    <property type="entry name" value="Pectinesterase_cat"/>
</dbReference>
<feature type="signal peptide" evidence="7">
    <location>
        <begin position="1"/>
        <end position="16"/>
    </location>
</feature>
<feature type="domain" description="Pectinesterase catalytic" evidence="8">
    <location>
        <begin position="390"/>
        <end position="683"/>
    </location>
</feature>
<evidence type="ECO:0000256" key="1">
    <source>
        <dbReference type="ARBA" id="ARBA00005184"/>
    </source>
</evidence>
<dbReference type="EMBL" id="JAQJAN010000001">
    <property type="protein sequence ID" value="KAJ5741184.1"/>
    <property type="molecule type" value="Genomic_DNA"/>
</dbReference>
<sequence length="1968" mass="201652">MMQILSILGLLGLAKAVELADYPESIITVATDKAGQFTAIGDAIAYAQHNDVPTVTVLEGTYPAVTVSATPSVAVIGQSDNPDGFSDDKVTISEAGTALTISVNVDGFTFANINFVDTASKGSAVKIQGTKLAFYSCQFISAGPVGIETGLGLGLIADSYIEAQETAIDGKATLYLFRTSISPIESSALVLSTLGTTSDDVLYNSTIVFDRGTISPKSGEDTTSVFLAKAKGPGSVAVYRNSDLDGFIAATGVHVDDLTEDPRNLYGEYGNTGEGAYLNNKDARSPYVTLISTSELSPFALRPVLSGAYPDFATSDTSWIDPDVLADIDKSDAVTPSTGTGDDGGTGGDGDDGDDDGDGGASSTSSGGSGAGSSSTTPSSPEATPTSSFVVSPDPSDGQYGSVGAAIQALPGDGKPYIIDIKSGTYEEQITITRKGKVTLRGETDFKNDFTQNLVTIQFSDGVATKTNNDDKTPVISVQDSDDQTIVALYNINFQNTYPQTGDTVALAADFDGTVGVYGCSFVGYHHALFANKGSQLFSNSYIQGSIDFIWGDATAYFHESYIASNTPGYSITAQTRSSANGVGGFVIDTSLVTYTSSYGTSFGNTYLGRPAAEYSLVIYMNCYLNQHIAPEGWSSSGPSGADHVTFGEYNNIGPGNWSDARVPFAQKLSQNEAEAYTLANWFGDTSWIDMAAYNLKPSYDISDPNGGGSPTTSGSGTTTSSSSGSPSGTSSGDPSGTSSSTSSSGTGPSSPSGTGTPGHPASGTIPPDGAVLVSPSGDVDGSFSSLTDALKSLPSDGSLQVIFIYAGSYNEQVPSISRDGPIIIIGFTTGDPGKDFSDNEVTITFSQGSLASSNSSPDANADTATFSTDADNITVYNVNFINTDNLDGSKSSYVATAASVFGSQNAFYACSFVAWQETLLTGGPSAYQYFESSYIEGAIDFIAGSSKAYFKGCTIGAKTTDTAITLQSRASDKSTGGYIFDQCLFDTAPSVTKDLTGSVFLGRPFAEYALVVVKYSHLSSIVNPSGWEGWSSSDPRTDFVTFAEYKNTGQGNWEQNSDAREAVGFAKLLDSDIYSLSAVMASTDWIDMTYWDSITTPNDEPDSSPGSPAGATPGSSSDSDPDSDPDSSTGSSTSSAPGSSTTPDSGSGSSTGSASGSSSSAAPGSGSSTGSAPGSSDSPTPESTTGAAPGSPTGSTSPGDAADDGSSGTTPPDGAFIVSKTSITDTKTYDTISDALKALSAAAAADDVSTIFIYPGTYAEQLKITTPGTVILIGYSESTRDSKNNQVTITNSEAGDISSGGFPLSSATVDAAGKELRVININISNPRKSVGESASVAFAVEPSKYASLYACQILGGQNALLINGFLFAAESYIEGNLDMISGTGSGYFLDSTILPNDDGINLTADQRSPTDSLGGFVFDQSKVTPVDGAGTMVAISLGRPRSSYARVAYIYSHLGSCIEPAGWEVWTPASPRIANVLFGEYRNDGPGSNSAGRAPFATQLTDASVVQFEISQFFPSTSWIDFSRVLATPFSPGQPPGSSPIDSSDPDSPDSGQATTTDPTTSDSSSPTIDPSSTDPSSTDPSSTDPSGDDTGTAGSTPTSTSGDSGSGSSAQDSPTSPAVVTKTITDTDTTSTQTETQVIVDGTTLTPTTVVKTSTKNSPTTLTQTTTAALSVSTMSKTVTLTDFATASSKTTSTTTLIVLSIDASTPRTQKVTSVSTVTVGTGGTSTVSGSTQVVTSTATSTKTETTSVTTTLSCIQAPAAKRLKRNLLPPRAVAVTTFTNHSTITAIVTAPNTLSTGSHPHGTNATTTANIVQGNAATQLGNQVAVETSYITVPEIKTVTITKILPSGASITLDPIISTTVLTSLSTTTSVTTVDGAVSTSTVYTTTTTTSMVGPSVTIVTKTSTSKSVLNLPTPTSTKVVTTTVTNSPTVTTTSRPISTKTTTAKATSTVTSTVTTTSKNASAC</sequence>
<feature type="domain" description="Pectinesterase catalytic" evidence="8">
    <location>
        <begin position="1226"/>
        <end position="1514"/>
    </location>
</feature>
<dbReference type="PANTHER" id="PTHR31321:SF58">
    <property type="entry name" value="METHYLESTERASE, PUTATIVE-RELATED"/>
    <property type="match status" value="1"/>
</dbReference>
<protein>
    <recommendedName>
        <fullName evidence="3">pectinesterase</fullName>
        <ecNumber evidence="3">3.1.1.11</ecNumber>
    </recommendedName>
</protein>
<feature type="region of interest" description="Disordered" evidence="6">
    <location>
        <begin position="1097"/>
        <end position="1217"/>
    </location>
</feature>
<dbReference type="EC" id="3.1.1.11" evidence="3"/>
<feature type="chain" id="PRO_5041952126" description="pectinesterase" evidence="7">
    <location>
        <begin position="17"/>
        <end position="1968"/>
    </location>
</feature>
<feature type="region of interest" description="Disordered" evidence="6">
    <location>
        <begin position="1531"/>
        <end position="1635"/>
    </location>
</feature>
<dbReference type="Proteomes" id="UP001215712">
    <property type="component" value="Unassembled WGS sequence"/>
</dbReference>
<feature type="domain" description="Pectinesterase catalytic" evidence="8">
    <location>
        <begin position="27"/>
        <end position="306"/>
    </location>
</feature>